<dbReference type="PANTHER" id="PTHR15977:SF15">
    <property type="entry name" value="CILIA- AND FLAGELLA-ASSOCIATED PROTEIN 46"/>
    <property type="match status" value="1"/>
</dbReference>
<organism evidence="2 3">
    <name type="scientific">Takifugu flavidus</name>
    <name type="common">sansaifugu</name>
    <dbReference type="NCBI Taxonomy" id="433684"/>
    <lineage>
        <taxon>Eukaryota</taxon>
        <taxon>Metazoa</taxon>
        <taxon>Chordata</taxon>
        <taxon>Craniata</taxon>
        <taxon>Vertebrata</taxon>
        <taxon>Euteleostomi</taxon>
        <taxon>Actinopterygii</taxon>
        <taxon>Neopterygii</taxon>
        <taxon>Teleostei</taxon>
        <taxon>Neoteleostei</taxon>
        <taxon>Acanthomorphata</taxon>
        <taxon>Eupercaria</taxon>
        <taxon>Tetraodontiformes</taxon>
        <taxon>Tetradontoidea</taxon>
        <taxon>Tetraodontidae</taxon>
        <taxon>Takifugu</taxon>
    </lineage>
</organism>
<sequence length="2491" mass="276448">KDFEETIRRFLKDIETSKAEHPRFHYKVFNSSVRYFHAVRPFLQPGRCQHLVPSLREVIQSLEEVDDRDHSWRAELMMQVHRLAPDHVSCGFWGQNRGCKFRQSYRDVYQSTHSTPFLKTLYATGKCPDSAIMNTSGIIRLEETPESDLKQELEEILQLLVGHAKDSSTHLSSIPAPFEPTDRAAFLLELALLALHVKHQKVAASCLKELKSVGEASVGQQIIMECVNSEINLLKRDAMMNVYCRASIEARLKEITKLDQCLQTATREGDPQAMQAVCATQWTICLPLLQPKFRKYIRTPLLNVAIVLEEIQSVFVEMRCQLHSELAAIEEEKGSLEASLTHLQKALLLDDGTQQEHLSSAVHLLQLRTALDQTPSRREDKAAQLLQKVRDLHPKDETDIRPTLVSVGLLLAPDEFQMVLDADNIPESCPESGPAAQLGEKAAHHSASVCKVDGHLDRRGEDADSTERVKLWATLVKTAAKHEVWDVCRAACRFCLLYDDGRWTPVTKTDNYATSANATPRSGSSSSQIYQNDVPRLLAEVHFINAEWEPAPVCEENTAPQANLAFSGKCQSGCVVQGMKHATVKKLLSEGVHLNAAAVPPVVENELVSIEDPLWVAYSDWIQELSAYATSSLLRAARIGTEIEELWVVENAAVYLWNYNSPLLAAGEYQRLLPVFQTVVELLQKTDNNGHHVLFVLLCDAVARGIIQSLTGPDQSEPALPADEGKKRARKEPKISKSPRESLDAAAGRDVLKALQLCEEALRVSSTAGNTVPMAVQKQLVATWVELKQLLRQQIGSTMDAVHKCENEDVSAMTRVLVGVEMLRCNRTPRQMEFKVPSLSSLVNMTSECSWSDALVELQVWCQLAAFCYEAEEHSLLLRSIENALMLQEAAAKSLIRAPFVLFGLTAVSELLSIVVSLKGLLSIHTPCGDVQAYKEAMKEFLSSVSYAEQAENPHLCVTAATHFWNTCLPFIHIPDERRQLLEPLGKILLALIQTRTKQLNKQSTREASLSLKAVAHGDSLDDAMDQQNLNLRAAIYHVLLHHQMDKADWKGALELLDSAVRDTPCSRQQLLLQRHRVLVKARLGESIITDVRKLQKGGETNCTSLWHQAALSAVNVTQQLAYYKHSITSPMSAETRWQKVIILLEFGEWLYRQSFPEDDGQLQVHKAIDILLQKESDQTAEADDKSPPKDLVSLKCDSVEGFKDLLFTQSLAEPMDVRCLDGLVRAHVLLAVMSKRTSPEHQLNLLRASTFVLQIWQARPPCITSSSAVYASVSMATHSHAAIKKGQDSSQKPRGKKANNPPSAKDKSDAAVGAQPLPSSPEDWAQYVCPDQARQIFRTSTDPCCINTHSITNQARRCTRSLFFLSLLQEELQSLSLGHLTLPILHLAEAIASDLLDCRSLSDLYGLRIVQTCCQMGLEKSCPYQDKVINMAGICEQELMACRKAVVLEQQRRGFYDKDLSEDSMNNSGLQKKNVNIKDIWLDKAVVCVSMGLYQAARELLSEAHLASVELREDKTLAKTLLSQARLACAEHNFDQALNLLAKAQELGGDENFWYQLTLTLIRAVAGQREMDAHIQIDQITNQGCEALELVLKQQLNRVPEIRFLITSLQMRGTVESVRVLGIDDPGETLSTKVVQRLTAAYETLRECAGVFAQLSYREHAAEAHKECAYILRGLADNTTDVEGKQHFLLEGLSQLQLAVSQQEHVVLNAQALLPSESAGLSLESVKQLQHLRLALADFSLAMLGEHCAEKTRQAVARERMSAAEIALEEFLRSTPEPDSTKEKWINVGMTLEQVALGQLTAIYSQSQDNETNAHRLLLRGKYFRMLAVQEDPLCLYALWDKQPCSDPEVSSMERRHSKEDTAKVSARGEPSVTSGKHVELQQQTSTALLSSAHQALAEAITLCLQHKLPTAILADAALTMAGCHGQGDPVLAGQHLALFQSCCAAATVADVLCRACADSSTSQLSALLNLHSNVLVSQKERASRMLKEVEDSLNKLSKSSALLTISPNHLDILANLPPNLKLLLLQHSQDGSEIYGAFYEADADPDQIGKKLKDTGTLACSRVAKVSVCPQALRALREQSLAFSHEKRQALHQKAAWLTDDQDQSRAIEDTIETSFRLVVQHMEEYLSPLLSQLNFSFSRPQDGSSASPELTKTGEKERKSPVKEAEQYVVVLADTQLLDLPLEALSILQDDRLCSVSRDFSLQLLHSRLPAHPGKVTVASDNKKETKREKKTTASKKKGNQSQVIKETPQQVPPSHAFPVDTRNFKYIVDPNNEGAFEDTSLSMWMQQILEKHNQLTNPWKGFLGSQQKPSLSEMEQLLCTCSGFLYVGMESMVANIPPATLAALNMSECRVALLFDLMANPSRIRCPSAFTEGASDTPAVLKRPSETALLLSLCGVGCVVLHQWPSSLPERTQCVDSVLDYLLRARHTCGQSVHTLRRGTASDAPHHKPTFDEVPITDSKEDDGLPETAFKSSAFNCVLYGLPNLSV</sequence>
<dbReference type="GO" id="GO:0060294">
    <property type="term" value="P:cilium movement involved in cell motility"/>
    <property type="evidence" value="ECO:0007669"/>
    <property type="project" value="InterPro"/>
</dbReference>
<comment type="caution">
    <text evidence="2">The sequence shown here is derived from an EMBL/GenBank/DDBJ whole genome shotgun (WGS) entry which is preliminary data.</text>
</comment>
<reference evidence="2 3" key="1">
    <citation type="submission" date="2019-04" db="EMBL/GenBank/DDBJ databases">
        <title>Chromosome genome assembly for Takifugu flavidus.</title>
        <authorList>
            <person name="Xiao S."/>
        </authorList>
    </citation>
    <scope>NUCLEOTIDE SEQUENCE [LARGE SCALE GENOMIC DNA]</scope>
    <source>
        <strain evidence="2">HTHZ2018</strain>
        <tissue evidence="2">Muscle</tissue>
    </source>
</reference>
<feature type="compositionally biased region" description="Basic and acidic residues" evidence="1">
    <location>
        <begin position="2155"/>
        <end position="2164"/>
    </location>
</feature>
<dbReference type="SUPFAM" id="SSF48452">
    <property type="entry name" value="TPR-like"/>
    <property type="match status" value="1"/>
</dbReference>
<gene>
    <name evidence="2" type="ORF">D4764_11G0001150</name>
</gene>
<dbReference type="Proteomes" id="UP000324091">
    <property type="component" value="Chromosome 11"/>
</dbReference>
<dbReference type="EMBL" id="RHFK02000003">
    <property type="protein sequence ID" value="TWW77994.1"/>
    <property type="molecule type" value="Genomic_DNA"/>
</dbReference>
<feature type="compositionally biased region" description="Polar residues" evidence="1">
    <location>
        <begin position="2243"/>
        <end position="2253"/>
    </location>
</feature>
<feature type="non-terminal residue" evidence="2">
    <location>
        <position position="1"/>
    </location>
</feature>
<protein>
    <submittedName>
        <fullName evidence="2">Cilia-and flagella-associated protein 46</fullName>
    </submittedName>
</protein>
<proteinExistence type="predicted"/>
<accession>A0A5C6PDY5</accession>
<feature type="compositionally biased region" description="Polar residues" evidence="1">
    <location>
        <begin position="2141"/>
        <end position="2153"/>
    </location>
</feature>
<feature type="region of interest" description="Disordered" evidence="1">
    <location>
        <begin position="2216"/>
        <end position="2259"/>
    </location>
</feature>
<dbReference type="InterPro" id="IPR011990">
    <property type="entry name" value="TPR-like_helical_dom_sf"/>
</dbReference>
<dbReference type="GO" id="GO:0035082">
    <property type="term" value="P:axoneme assembly"/>
    <property type="evidence" value="ECO:0007669"/>
    <property type="project" value="InterPro"/>
</dbReference>
<dbReference type="Pfam" id="PF03568">
    <property type="entry name" value="Separin_C"/>
    <property type="match status" value="1"/>
</dbReference>
<feature type="region of interest" description="Disordered" evidence="1">
    <location>
        <begin position="713"/>
        <end position="743"/>
    </location>
</feature>
<keyword evidence="3" id="KW-1185">Reference proteome</keyword>
<dbReference type="InterPro" id="IPR039586">
    <property type="entry name" value="CFAP46"/>
</dbReference>
<dbReference type="PANTHER" id="PTHR15977">
    <property type="entry name" value="CILIA- AND FLAGELLA-ASSOCIATED PROTEIN 46"/>
    <property type="match status" value="1"/>
</dbReference>
<dbReference type="SMART" id="SM00028">
    <property type="entry name" value="TPR"/>
    <property type="match status" value="2"/>
</dbReference>
<feature type="region of interest" description="Disordered" evidence="1">
    <location>
        <begin position="2141"/>
        <end position="2164"/>
    </location>
</feature>
<feature type="compositionally biased region" description="Basic and acidic residues" evidence="1">
    <location>
        <begin position="732"/>
        <end position="743"/>
    </location>
</feature>
<evidence type="ECO:0000256" key="1">
    <source>
        <dbReference type="SAM" id="MobiDB-lite"/>
    </source>
</evidence>
<keyword evidence="2" id="KW-0282">Flagellum</keyword>
<name>A0A5C6PDY5_9TELE</name>
<feature type="region of interest" description="Disordered" evidence="1">
    <location>
        <begin position="1848"/>
        <end position="1879"/>
    </location>
</feature>
<evidence type="ECO:0000313" key="3">
    <source>
        <dbReference type="Proteomes" id="UP000324091"/>
    </source>
</evidence>
<keyword evidence="2" id="KW-0966">Cell projection</keyword>
<feature type="compositionally biased region" description="Basic and acidic residues" evidence="1">
    <location>
        <begin position="2224"/>
        <end position="2235"/>
    </location>
</feature>
<feature type="compositionally biased region" description="Basic and acidic residues" evidence="1">
    <location>
        <begin position="1853"/>
        <end position="1864"/>
    </location>
</feature>
<feature type="region of interest" description="Disordered" evidence="1">
    <location>
        <begin position="2440"/>
        <end position="2467"/>
    </location>
</feature>
<keyword evidence="2" id="KW-0969">Cilium</keyword>
<evidence type="ECO:0000313" key="2">
    <source>
        <dbReference type="EMBL" id="TWW77994.1"/>
    </source>
</evidence>
<dbReference type="InterPro" id="IPR019734">
    <property type="entry name" value="TPR_rpt"/>
</dbReference>
<feature type="region of interest" description="Disordered" evidence="1">
    <location>
        <begin position="1282"/>
        <end position="1325"/>
    </location>
</feature>